<keyword evidence="4" id="KW-1185">Reference proteome</keyword>
<organism evidence="3 4">
    <name type="scientific">Nocardiopsis changdeensis</name>
    <dbReference type="NCBI Taxonomy" id="2831969"/>
    <lineage>
        <taxon>Bacteria</taxon>
        <taxon>Bacillati</taxon>
        <taxon>Actinomycetota</taxon>
        <taxon>Actinomycetes</taxon>
        <taxon>Streptosporangiales</taxon>
        <taxon>Nocardiopsidaceae</taxon>
        <taxon>Nocardiopsis</taxon>
    </lineage>
</organism>
<dbReference type="Proteomes" id="UP000676079">
    <property type="component" value="Chromosome"/>
</dbReference>
<sequence length="141" mass="15341">MSRVTRVPGRNLRWSGDRGNASVFLIMLMPVVMAVFALVWEAGQMLLAKTELLTAAHEAARAGAQQIDQNETLRTGTPVLAPHDARRAAIDHLRSPDTTVRVEVGEDRVTVLAHTTYTPVLLPIGVREIEAEATATALPPR</sequence>
<gene>
    <name evidence="3" type="ORF">KGD84_07615</name>
</gene>
<feature type="transmembrane region" description="Helical" evidence="1">
    <location>
        <begin position="21"/>
        <end position="40"/>
    </location>
</feature>
<evidence type="ECO:0000259" key="2">
    <source>
        <dbReference type="Pfam" id="PF13400"/>
    </source>
</evidence>
<feature type="domain" description="Putative Flp pilus-assembly TadG-like N-terminal" evidence="2">
    <location>
        <begin position="19"/>
        <end position="66"/>
    </location>
</feature>
<dbReference type="Pfam" id="PF13400">
    <property type="entry name" value="Tad"/>
    <property type="match status" value="1"/>
</dbReference>
<accession>A0ABX8BQZ5</accession>
<evidence type="ECO:0000313" key="4">
    <source>
        <dbReference type="Proteomes" id="UP000676079"/>
    </source>
</evidence>
<evidence type="ECO:0000256" key="1">
    <source>
        <dbReference type="SAM" id="Phobius"/>
    </source>
</evidence>
<proteinExistence type="predicted"/>
<reference evidence="3 4" key="1">
    <citation type="submission" date="2021-05" db="EMBL/GenBank/DDBJ databases">
        <title>Direct Submission.</title>
        <authorList>
            <person name="Li K."/>
            <person name="Gao J."/>
        </authorList>
    </citation>
    <scope>NUCLEOTIDE SEQUENCE [LARGE SCALE GENOMIC DNA]</scope>
    <source>
        <strain evidence="3 4">Mg02</strain>
    </source>
</reference>
<dbReference type="InterPro" id="IPR028087">
    <property type="entry name" value="Tad_N"/>
</dbReference>
<dbReference type="EMBL" id="CP074133">
    <property type="protein sequence ID" value="QUX24160.1"/>
    <property type="molecule type" value="Genomic_DNA"/>
</dbReference>
<keyword evidence="1" id="KW-0812">Transmembrane</keyword>
<evidence type="ECO:0000313" key="3">
    <source>
        <dbReference type="EMBL" id="QUX24160.1"/>
    </source>
</evidence>
<name>A0ABX8BQZ5_9ACTN</name>
<protein>
    <submittedName>
        <fullName evidence="3">Pilus assembly protein</fullName>
    </submittedName>
</protein>
<keyword evidence="1" id="KW-1133">Transmembrane helix</keyword>
<dbReference type="RefSeq" id="WP_220559557.1">
    <property type="nucleotide sequence ID" value="NZ_CP074133.1"/>
</dbReference>
<keyword evidence="1" id="KW-0472">Membrane</keyword>